<feature type="transmembrane region" description="Helical" evidence="1">
    <location>
        <begin position="174"/>
        <end position="192"/>
    </location>
</feature>
<dbReference type="AlphaFoldDB" id="A0A5Q0CEA5"/>
<organism evidence="2 3">
    <name type="scientific">Rhizobium grahamii</name>
    <dbReference type="NCBI Taxonomy" id="1120045"/>
    <lineage>
        <taxon>Bacteria</taxon>
        <taxon>Pseudomonadati</taxon>
        <taxon>Pseudomonadota</taxon>
        <taxon>Alphaproteobacteria</taxon>
        <taxon>Hyphomicrobiales</taxon>
        <taxon>Rhizobiaceae</taxon>
        <taxon>Rhizobium/Agrobacterium group</taxon>
        <taxon>Rhizobium</taxon>
    </lineage>
</organism>
<keyword evidence="1" id="KW-0812">Transmembrane</keyword>
<proteinExistence type="predicted"/>
<geneLocation type="plasmid" evidence="2 3">
    <name>unnamed</name>
</geneLocation>
<dbReference type="EMBL" id="CP043499">
    <property type="protein sequence ID" value="QFY63635.1"/>
    <property type="molecule type" value="Genomic_DNA"/>
</dbReference>
<sequence length="255" mass="26756">MTTTWIKERLEQLCQASPPDELHPTMRSTPLQLLKRLSRENPSKPMLFASIATASSGFLDAIGYQQLNHLYVSFMSGNSTHLGMSLAQGKWSDVLQASYVISSFVAGSAIGTLMSDALERPLLALVLSEIMLCSVSAFLAAIGFGTPALLLIALTMGMQNVMHQNVSGTDVGKGFVTGALFGFGQAIALALKNSVSWSHARVHGCSWISFIAGVIGGTIFVSTVGVAASLGFACVGLLAMTLMVVDAAIAGDHAC</sequence>
<keyword evidence="1" id="KW-1133">Transmembrane helix</keyword>
<dbReference type="RefSeq" id="WP_153273591.1">
    <property type="nucleotide sequence ID" value="NZ_CP043499.1"/>
</dbReference>
<feature type="transmembrane region" description="Helical" evidence="1">
    <location>
        <begin position="204"/>
        <end position="224"/>
    </location>
</feature>
<keyword evidence="2" id="KW-0614">Plasmid</keyword>
<evidence type="ECO:0000256" key="1">
    <source>
        <dbReference type="SAM" id="Phobius"/>
    </source>
</evidence>
<evidence type="ECO:0000313" key="2">
    <source>
        <dbReference type="EMBL" id="QFY63635.1"/>
    </source>
</evidence>
<reference evidence="2 3" key="1">
    <citation type="submission" date="2019-08" db="EMBL/GenBank/DDBJ databases">
        <title>Prosopis cineraria nodule microbiome.</title>
        <authorList>
            <person name="Ali R."/>
            <person name="Chaluvadi S.R."/>
            <person name="Wang X."/>
        </authorList>
    </citation>
    <scope>NUCLEOTIDE SEQUENCE [LARGE SCALE GENOMIC DNA]</scope>
    <source>
        <strain evidence="2 3">BG7</strain>
        <plasmid evidence="2 3">unnamed</plasmid>
    </source>
</reference>
<keyword evidence="1" id="KW-0472">Membrane</keyword>
<feature type="transmembrane region" description="Helical" evidence="1">
    <location>
        <begin position="230"/>
        <end position="249"/>
    </location>
</feature>
<dbReference type="PANTHER" id="PTHR37314">
    <property type="entry name" value="SLR0142 PROTEIN"/>
    <property type="match status" value="1"/>
</dbReference>
<evidence type="ECO:0000313" key="3">
    <source>
        <dbReference type="Proteomes" id="UP000326881"/>
    </source>
</evidence>
<dbReference type="KEGG" id="rgr:FZ934_25720"/>
<keyword evidence="3" id="KW-1185">Reference proteome</keyword>
<protein>
    <submittedName>
        <fullName evidence="2">DUF1275 domain-containing protein</fullName>
    </submittedName>
</protein>
<dbReference type="OrthoDB" id="885342at2"/>
<feature type="transmembrane region" description="Helical" evidence="1">
    <location>
        <begin position="130"/>
        <end position="154"/>
    </location>
</feature>
<dbReference type="Proteomes" id="UP000326881">
    <property type="component" value="Plasmid unnamed"/>
</dbReference>
<dbReference type="InterPro" id="IPR010699">
    <property type="entry name" value="DUF1275"/>
</dbReference>
<dbReference type="Pfam" id="PF06912">
    <property type="entry name" value="DUF1275"/>
    <property type="match status" value="1"/>
</dbReference>
<gene>
    <name evidence="2" type="ORF">FZ934_25720</name>
</gene>
<dbReference type="PANTHER" id="PTHR37314:SF4">
    <property type="entry name" value="UPF0700 TRANSMEMBRANE PROTEIN YOAK"/>
    <property type="match status" value="1"/>
</dbReference>
<accession>A0A5Q0CEA5</accession>
<name>A0A5Q0CEA5_9HYPH</name>